<proteinExistence type="predicted"/>
<protein>
    <submittedName>
        <fullName evidence="2">Uncharacterized protein</fullName>
    </submittedName>
</protein>
<name>A0A4Y2UG83_ARAVE</name>
<dbReference type="EMBL" id="BGPR01035662">
    <property type="protein sequence ID" value="GBO10600.1"/>
    <property type="molecule type" value="Genomic_DNA"/>
</dbReference>
<reference evidence="2 3" key="1">
    <citation type="journal article" date="2019" name="Sci. Rep.">
        <title>Orb-weaving spider Araneus ventricosus genome elucidates the spidroin gene catalogue.</title>
        <authorList>
            <person name="Kono N."/>
            <person name="Nakamura H."/>
            <person name="Ohtoshi R."/>
            <person name="Moran D.A.P."/>
            <person name="Shinohara A."/>
            <person name="Yoshida Y."/>
            <person name="Fujiwara M."/>
            <person name="Mori M."/>
            <person name="Tomita M."/>
            <person name="Arakawa K."/>
        </authorList>
    </citation>
    <scope>NUCLEOTIDE SEQUENCE [LARGE SCALE GENOMIC DNA]</scope>
</reference>
<evidence type="ECO:0000313" key="2">
    <source>
        <dbReference type="EMBL" id="GBO10600.1"/>
    </source>
</evidence>
<evidence type="ECO:0000256" key="1">
    <source>
        <dbReference type="SAM" id="MobiDB-lite"/>
    </source>
</evidence>
<feature type="non-terminal residue" evidence="2">
    <location>
        <position position="101"/>
    </location>
</feature>
<sequence>MSAIFVRNQMYKTSKIKATKHIHDRWGCRNSISLPMGPPTRIPMGLSGHHSYSLDLLPNHRWEWNISLQPGHSTRATIGRLSEHHSLQPGPLESHRWELSG</sequence>
<accession>A0A4Y2UG83</accession>
<dbReference type="AlphaFoldDB" id="A0A4Y2UG83"/>
<comment type="caution">
    <text evidence="2">The sequence shown here is derived from an EMBL/GenBank/DDBJ whole genome shotgun (WGS) entry which is preliminary data.</text>
</comment>
<evidence type="ECO:0000313" key="3">
    <source>
        <dbReference type="Proteomes" id="UP000499080"/>
    </source>
</evidence>
<dbReference type="Proteomes" id="UP000499080">
    <property type="component" value="Unassembled WGS sequence"/>
</dbReference>
<feature type="region of interest" description="Disordered" evidence="1">
    <location>
        <begin position="79"/>
        <end position="101"/>
    </location>
</feature>
<gene>
    <name evidence="2" type="ORF">AVEN_29663_1</name>
</gene>
<keyword evidence="3" id="KW-1185">Reference proteome</keyword>
<organism evidence="2 3">
    <name type="scientific">Araneus ventricosus</name>
    <name type="common">Orbweaver spider</name>
    <name type="synonym">Epeira ventricosa</name>
    <dbReference type="NCBI Taxonomy" id="182803"/>
    <lineage>
        <taxon>Eukaryota</taxon>
        <taxon>Metazoa</taxon>
        <taxon>Ecdysozoa</taxon>
        <taxon>Arthropoda</taxon>
        <taxon>Chelicerata</taxon>
        <taxon>Arachnida</taxon>
        <taxon>Araneae</taxon>
        <taxon>Araneomorphae</taxon>
        <taxon>Entelegynae</taxon>
        <taxon>Araneoidea</taxon>
        <taxon>Araneidae</taxon>
        <taxon>Araneus</taxon>
    </lineage>
</organism>